<dbReference type="InterPro" id="IPR002860">
    <property type="entry name" value="BNR_rpt"/>
</dbReference>
<proteinExistence type="predicted"/>
<dbReference type="SUPFAM" id="SSF110296">
    <property type="entry name" value="Oligoxyloglucan reducing end-specific cellobiohydrolase"/>
    <property type="match status" value="1"/>
</dbReference>
<organism evidence="1 2">
    <name type="scientific">Capnocytophaga sputigena</name>
    <dbReference type="NCBI Taxonomy" id="1019"/>
    <lineage>
        <taxon>Bacteria</taxon>
        <taxon>Pseudomonadati</taxon>
        <taxon>Bacteroidota</taxon>
        <taxon>Flavobacteriia</taxon>
        <taxon>Flavobacteriales</taxon>
        <taxon>Flavobacteriaceae</taxon>
        <taxon>Capnocytophaga</taxon>
    </lineage>
</organism>
<dbReference type="RefSeq" id="WP_146741535.1">
    <property type="nucleotide sequence ID" value="NZ_CP022385.1"/>
</dbReference>
<dbReference type="Proteomes" id="UP000249902">
    <property type="component" value="Unassembled WGS sequence"/>
</dbReference>
<evidence type="ECO:0000313" key="2">
    <source>
        <dbReference type="Proteomes" id="UP000249902"/>
    </source>
</evidence>
<evidence type="ECO:0008006" key="3">
    <source>
        <dbReference type="Google" id="ProtNLM"/>
    </source>
</evidence>
<dbReference type="PROSITE" id="PS51257">
    <property type="entry name" value="PROKAR_LIPOPROTEIN"/>
    <property type="match status" value="1"/>
</dbReference>
<dbReference type="Pfam" id="PF15899">
    <property type="entry name" value="BNR_6"/>
    <property type="match status" value="1"/>
</dbReference>
<accession>A0AAX2ID49</accession>
<reference evidence="1 2" key="1">
    <citation type="submission" date="2018-06" db="EMBL/GenBank/DDBJ databases">
        <authorList>
            <consortium name="Pathogen Informatics"/>
            <person name="Doyle S."/>
        </authorList>
    </citation>
    <scope>NUCLEOTIDE SEQUENCE [LARGE SCALE GENOMIC DNA]</scope>
    <source>
        <strain evidence="1 2">NCTC11653</strain>
    </source>
</reference>
<gene>
    <name evidence="1" type="ORF">NCTC11653_01973</name>
</gene>
<dbReference type="EMBL" id="UAVP01000008">
    <property type="protein sequence ID" value="SQA76059.1"/>
    <property type="molecule type" value="Genomic_DNA"/>
</dbReference>
<name>A0AAX2ID49_CAPSP</name>
<comment type="caution">
    <text evidence="1">The sequence shown here is derived from an EMBL/GenBank/DDBJ whole genome shotgun (WGS) entry which is preliminary data.</text>
</comment>
<dbReference type="AlphaFoldDB" id="A0AAX2ID49"/>
<evidence type="ECO:0000313" key="1">
    <source>
        <dbReference type="EMBL" id="SQA76059.1"/>
    </source>
</evidence>
<sequence length="383" mass="44634">MKTYLPKIGMLFSAIFLTSCSMFTPKEDNTKSKSQMEWKFVNFYDIELGSDKDKDQLPDPIDNYNFKQILPYNKDIFFLLGDNSNSIEGIVNPSSVIYRSMDSGTTFTKTSLGEGTITEGGFVKETLYIVLQNKVFENNKPIINTTIYQSKDFGETWEKIAFFKNTEIDKIYFYTEKIGIARFYDRTNETSQYKYTSDRGISWHTAKGLIKTEYDPLANGWFKSENEIYYMTDNGFLKSFNLTKEDSFQVVKKIPTSTDIEGYSYINIDEKSKEPFVVCYKRGSQGAKGFLYYLNTEEKVPFENGWGVVYGNMMYEYMYDPENVFVSYYRFSYDRGKTWTVEELTDFYLPAFPKFAYAEDGYIFLLATLYKKRMGVIAIGHPK</sequence>
<protein>
    <recommendedName>
        <fullName evidence="3">Exo-alpha-sialidase</fullName>
    </recommendedName>
</protein>
<dbReference type="InterPro" id="IPR015943">
    <property type="entry name" value="WD40/YVTN_repeat-like_dom_sf"/>
</dbReference>
<dbReference type="Gene3D" id="2.130.10.10">
    <property type="entry name" value="YVTN repeat-like/Quinoprotein amine dehydrogenase"/>
    <property type="match status" value="1"/>
</dbReference>